<organism evidence="5 6">
    <name type="scientific">Zea mays</name>
    <name type="common">Maize</name>
    <dbReference type="NCBI Taxonomy" id="4577"/>
    <lineage>
        <taxon>Eukaryota</taxon>
        <taxon>Viridiplantae</taxon>
        <taxon>Streptophyta</taxon>
        <taxon>Embryophyta</taxon>
        <taxon>Tracheophyta</taxon>
        <taxon>Spermatophyta</taxon>
        <taxon>Magnoliopsida</taxon>
        <taxon>Liliopsida</taxon>
        <taxon>Poales</taxon>
        <taxon>Poaceae</taxon>
        <taxon>PACMAD clade</taxon>
        <taxon>Panicoideae</taxon>
        <taxon>Andropogonodae</taxon>
        <taxon>Andropogoneae</taxon>
        <taxon>Tripsacinae</taxon>
        <taxon>Zea</taxon>
    </lineage>
</organism>
<evidence type="ECO:0000256" key="3">
    <source>
        <dbReference type="PROSITE-ProRule" id="PRU10038"/>
    </source>
</evidence>
<reference evidence="5 6" key="1">
    <citation type="journal article" date="2018" name="Nat. Genet.">
        <title>Extensive intraspecific gene order and gene structural variations between Mo17 and other maize genomes.</title>
        <authorList>
            <person name="Sun S."/>
            <person name="Zhou Y."/>
            <person name="Chen J."/>
            <person name="Shi J."/>
            <person name="Zhao H."/>
            <person name="Zhao H."/>
            <person name="Song W."/>
            <person name="Zhang M."/>
            <person name="Cui Y."/>
            <person name="Dong X."/>
            <person name="Liu H."/>
            <person name="Ma X."/>
            <person name="Jiao Y."/>
            <person name="Wang B."/>
            <person name="Wei X."/>
            <person name="Stein J.C."/>
            <person name="Glaubitz J.C."/>
            <person name="Lu F."/>
            <person name="Yu G."/>
            <person name="Liang C."/>
            <person name="Fengler K."/>
            <person name="Li B."/>
            <person name="Rafalski A."/>
            <person name="Schnable P.S."/>
            <person name="Ware D.H."/>
            <person name="Buckler E.S."/>
            <person name="Lai J."/>
        </authorList>
    </citation>
    <scope>NUCLEOTIDE SEQUENCE [LARGE SCALE GENOMIC DNA]</scope>
    <source>
        <strain evidence="6">cv. Missouri 17</strain>
        <tissue evidence="5">Seedling</tissue>
    </source>
</reference>
<keyword evidence="2" id="KW-0378">Hydrolase</keyword>
<dbReference type="InterPro" id="IPR002168">
    <property type="entry name" value="Lipase_GDXG_HIS_AS"/>
</dbReference>
<dbReference type="PROSITE" id="PS01174">
    <property type="entry name" value="LIPASE_GDXG_SER"/>
    <property type="match status" value="1"/>
</dbReference>
<feature type="active site" evidence="3">
    <location>
        <position position="159"/>
    </location>
</feature>
<proteinExistence type="inferred from homology"/>
<dbReference type="InterPro" id="IPR029058">
    <property type="entry name" value="AB_hydrolase_fold"/>
</dbReference>
<dbReference type="PROSITE" id="PS01173">
    <property type="entry name" value="LIPASE_GDXG_HIS"/>
    <property type="match status" value="1"/>
</dbReference>
<comment type="caution">
    <text evidence="5">The sequence shown here is derived from an EMBL/GenBank/DDBJ whole genome shotgun (WGS) entry which is preliminary data.</text>
</comment>
<dbReference type="Proteomes" id="UP000251960">
    <property type="component" value="Chromosome 7"/>
</dbReference>
<evidence type="ECO:0000313" key="5">
    <source>
        <dbReference type="EMBL" id="PWZ12355.1"/>
    </source>
</evidence>
<dbReference type="InterPro" id="IPR050466">
    <property type="entry name" value="Carboxylest/Gibb_receptor"/>
</dbReference>
<evidence type="ECO:0000313" key="6">
    <source>
        <dbReference type="Proteomes" id="UP000251960"/>
    </source>
</evidence>
<gene>
    <name evidence="5" type="primary">TCEA-B6_1</name>
    <name evidence="5" type="ORF">Zm00014a_039672</name>
</gene>
<evidence type="ECO:0000256" key="1">
    <source>
        <dbReference type="ARBA" id="ARBA00010515"/>
    </source>
</evidence>
<sequence>MEPDVDEVVFDAPGYFRIYKNGRVDRFNEPVLVAAGVDDSSGVSSKDVVLDADTGLSVRLFLPNRHGPCGEKLPVLVYFHGGGFIIGSAKSAMYHNYLTALASAAGVLAVSVDYRLAPEHQLPAAYDDCWAALRWAASARDGWIAEHGDAGRVFVAGDSAGGNIVHNVLMKASSADKGAPRIEGAVLLHAFFGGSTAIDGEPERAVAITKKLWSFACRDAAGGADDPRINPTAPGAPALECLGCLRVLVCAAEKDWLAARDRAYYEALAGSAWPGSAQWLQSSGEDHVFFVMKPGCDNAKRLMDHVVAFIAGA</sequence>
<dbReference type="GO" id="GO:0016787">
    <property type="term" value="F:hydrolase activity"/>
    <property type="evidence" value="ECO:0007669"/>
    <property type="project" value="UniProtKB-KW"/>
</dbReference>
<name>A0A3L6DUR4_MAIZE</name>
<comment type="similarity">
    <text evidence="1">Belongs to the 'GDXG' lipolytic enzyme family.</text>
</comment>
<dbReference type="ExpressionAtlas" id="A0A3L6DUR4">
    <property type="expression patterns" value="baseline"/>
</dbReference>
<dbReference type="PANTHER" id="PTHR23024">
    <property type="entry name" value="ARYLACETAMIDE DEACETYLASE"/>
    <property type="match status" value="1"/>
</dbReference>
<dbReference type="Pfam" id="PF07859">
    <property type="entry name" value="Abhydrolase_3"/>
    <property type="match status" value="1"/>
</dbReference>
<feature type="domain" description="Alpha/beta hydrolase fold-3" evidence="4">
    <location>
        <begin position="76"/>
        <end position="290"/>
    </location>
</feature>
<dbReference type="AlphaFoldDB" id="A0A3L6DUR4"/>
<evidence type="ECO:0000256" key="2">
    <source>
        <dbReference type="ARBA" id="ARBA00022801"/>
    </source>
</evidence>
<evidence type="ECO:0000259" key="4">
    <source>
        <dbReference type="Pfam" id="PF07859"/>
    </source>
</evidence>
<dbReference type="PANTHER" id="PTHR23024:SF577">
    <property type="entry name" value="CARBOXYLESTERASE 2-RELATED"/>
    <property type="match status" value="1"/>
</dbReference>
<dbReference type="InterPro" id="IPR013094">
    <property type="entry name" value="AB_hydrolase_3"/>
</dbReference>
<dbReference type="InterPro" id="IPR033140">
    <property type="entry name" value="Lipase_GDXG_put_SER_AS"/>
</dbReference>
<protein>
    <submittedName>
        <fullName evidence="5">Putative tuliposide A-converting enzyme b6, amyloplastic</fullName>
    </submittedName>
</protein>
<dbReference type="EMBL" id="NCVQ01000008">
    <property type="protein sequence ID" value="PWZ12355.1"/>
    <property type="molecule type" value="Genomic_DNA"/>
</dbReference>
<accession>A0A3L6DUR4</accession>
<dbReference type="Gene3D" id="3.40.50.1820">
    <property type="entry name" value="alpha/beta hydrolase"/>
    <property type="match status" value="1"/>
</dbReference>
<dbReference type="SUPFAM" id="SSF53474">
    <property type="entry name" value="alpha/beta-Hydrolases"/>
    <property type="match status" value="1"/>
</dbReference>